<feature type="compositionally biased region" description="Low complexity" evidence="1">
    <location>
        <begin position="40"/>
        <end position="49"/>
    </location>
</feature>
<dbReference type="EMBL" id="FOZW01000010">
    <property type="protein sequence ID" value="SFT11287.1"/>
    <property type="molecule type" value="Genomic_DNA"/>
</dbReference>
<dbReference type="RefSeq" id="WP_092427570.1">
    <property type="nucleotide sequence ID" value="NZ_FNCL01000010.1"/>
</dbReference>
<keyword evidence="2" id="KW-0732">Signal</keyword>
<evidence type="ECO:0000256" key="1">
    <source>
        <dbReference type="SAM" id="MobiDB-lite"/>
    </source>
</evidence>
<evidence type="ECO:0000313" key="3">
    <source>
        <dbReference type="EMBL" id="SFT11287.1"/>
    </source>
</evidence>
<gene>
    <name evidence="3" type="ORF">SAMN04488050_110230</name>
</gene>
<dbReference type="STRING" id="311180.SAMN04488050_110230"/>
<feature type="signal peptide" evidence="2">
    <location>
        <begin position="1"/>
        <end position="17"/>
    </location>
</feature>
<reference evidence="4" key="1">
    <citation type="submission" date="2016-10" db="EMBL/GenBank/DDBJ databases">
        <authorList>
            <person name="Varghese N."/>
            <person name="Submissions S."/>
        </authorList>
    </citation>
    <scope>NUCLEOTIDE SEQUENCE [LARGE SCALE GENOMIC DNA]</scope>
    <source>
        <strain evidence="4">DSM 26894</strain>
    </source>
</reference>
<protein>
    <recommendedName>
        <fullName evidence="5">Argininosuccinate lyase</fullName>
    </recommendedName>
</protein>
<evidence type="ECO:0008006" key="5">
    <source>
        <dbReference type="Google" id="ProtNLM"/>
    </source>
</evidence>
<dbReference type="AlphaFoldDB" id="A0A1I6VC85"/>
<evidence type="ECO:0000256" key="2">
    <source>
        <dbReference type="SAM" id="SignalP"/>
    </source>
</evidence>
<name>A0A1I6VC85_9RHOB</name>
<organism evidence="3 4">
    <name type="scientific">Alloyangia pacifica</name>
    <dbReference type="NCBI Taxonomy" id="311180"/>
    <lineage>
        <taxon>Bacteria</taxon>
        <taxon>Pseudomonadati</taxon>
        <taxon>Pseudomonadota</taxon>
        <taxon>Alphaproteobacteria</taxon>
        <taxon>Rhodobacterales</taxon>
        <taxon>Roseobacteraceae</taxon>
        <taxon>Alloyangia</taxon>
    </lineage>
</organism>
<keyword evidence="4" id="KW-1185">Reference proteome</keyword>
<dbReference type="OrthoDB" id="7875368at2"/>
<evidence type="ECO:0000313" key="4">
    <source>
        <dbReference type="Proteomes" id="UP000199392"/>
    </source>
</evidence>
<dbReference type="Proteomes" id="UP000199392">
    <property type="component" value="Unassembled WGS sequence"/>
</dbReference>
<feature type="region of interest" description="Disordered" evidence="1">
    <location>
        <begin position="26"/>
        <end position="59"/>
    </location>
</feature>
<proteinExistence type="predicted"/>
<feature type="chain" id="PRO_5011665368" description="Argininosuccinate lyase" evidence="2">
    <location>
        <begin position="18"/>
        <end position="59"/>
    </location>
</feature>
<accession>A0A1I6VC85</accession>
<sequence length="59" mass="5872">MKRLAGLTLIAVTMLLAACEDPNTRGPRVNTGVSIGPGGVHPHVGVSAGRGPVRVGVGT</sequence>
<dbReference type="PROSITE" id="PS51257">
    <property type="entry name" value="PROKAR_LIPOPROTEIN"/>
    <property type="match status" value="1"/>
</dbReference>